<dbReference type="GO" id="GO:0010494">
    <property type="term" value="C:cytoplasmic stress granule"/>
    <property type="evidence" value="ECO:0007669"/>
    <property type="project" value="EnsemblFungi"/>
</dbReference>
<dbReference type="GO" id="GO:0003729">
    <property type="term" value="F:mRNA binding"/>
    <property type="evidence" value="ECO:0007669"/>
    <property type="project" value="TreeGrafter"/>
</dbReference>
<dbReference type="GO" id="GO:0031087">
    <property type="term" value="P:deadenylation-independent decapping of nuclear-transcribed mRNA"/>
    <property type="evidence" value="ECO:0007669"/>
    <property type="project" value="TreeGrafter"/>
</dbReference>
<dbReference type="OMA" id="YISTGRH"/>
<dbReference type="InterPro" id="IPR004443">
    <property type="entry name" value="YjeF_N_dom"/>
</dbReference>
<dbReference type="GeneID" id="25031483"/>
<evidence type="ECO:0000313" key="8">
    <source>
        <dbReference type="EMBL" id="EPX75027.1"/>
    </source>
</evidence>
<dbReference type="SMART" id="SM01199">
    <property type="entry name" value="FDF"/>
    <property type="match status" value="1"/>
</dbReference>
<dbReference type="GO" id="GO:0033962">
    <property type="term" value="P:P-body assembly"/>
    <property type="evidence" value="ECO:0007669"/>
    <property type="project" value="EnsemblFungi"/>
</dbReference>
<sequence length="474" mass="51432">MSVADFYGSNVEVYLNNDNVVQGAITNFDAANAALQLRLSDNTTRSILTSDIKNLRIIPDVSGSPSPSSKKNSSKSASNTNSGSTPNKTKAKNDSFKNQWAMDCDGEFDFAANLEKFDKKQIFAEFREKDKKDPTKLLVAHNKSHHPTNYHPNENVLDSNEKDISSDSKNPSPSFTKKFKNNIDASLASLMINDSSSKGSNSKVEANHETQQQKKECHSHLAPTFLQTLSGEKLTTVKPDVLSHAIALAIAKTSTDIVIENAAQIISQFIYSVLGGHKRFTASNHNSQPLVCIVVGQHDHASAAVAAGRRLCAIGVNVVLRLLTPYNVDNKQLLMFLAAGGHIPNEKFDEFVDRFSSPIELIVDTVSGFHPANDKKTTSLINWINNQNVLVLSIDIPSGYTCEQSDAVVQPKWTLALGAVNTTLAKAAFVDQGAGVSVFVGNLGTGVHTWNELGVADSQVNGQYLTQVICEDSE</sequence>
<comment type="subcellular location">
    <subcellularLocation>
        <location evidence="1">Cytoplasm</location>
        <location evidence="1">P-body</location>
    </subcellularLocation>
</comment>
<dbReference type="SUPFAM" id="SSF64153">
    <property type="entry name" value="YjeF N-terminal domain-like"/>
    <property type="match status" value="1"/>
</dbReference>
<evidence type="ECO:0000256" key="4">
    <source>
        <dbReference type="ARBA" id="ARBA00022490"/>
    </source>
</evidence>
<evidence type="ECO:0000256" key="1">
    <source>
        <dbReference type="ARBA" id="ARBA00004201"/>
    </source>
</evidence>
<dbReference type="GO" id="GO:0140693">
    <property type="term" value="F:molecular condensate scaffold activity"/>
    <property type="evidence" value="ECO:0007669"/>
    <property type="project" value="EnsemblFungi"/>
</dbReference>
<feature type="domain" description="DFDF" evidence="7">
    <location>
        <begin position="96"/>
        <end position="132"/>
    </location>
</feature>
<dbReference type="Proteomes" id="UP000016088">
    <property type="component" value="Unassembled WGS sequence"/>
</dbReference>
<feature type="region of interest" description="Disordered" evidence="5">
    <location>
        <begin position="143"/>
        <end position="178"/>
    </location>
</feature>
<keyword evidence="9" id="KW-1185">Reference proteome</keyword>
<evidence type="ECO:0000259" key="6">
    <source>
        <dbReference type="PROSITE" id="PS51385"/>
    </source>
</evidence>
<dbReference type="PANTHER" id="PTHR13612">
    <property type="entry name" value="ENHANCER OF MRNA-DECAPPING PROTEIN 3"/>
    <property type="match status" value="1"/>
</dbReference>
<reference evidence="8 9" key="1">
    <citation type="journal article" date="2011" name="Science">
        <title>Comparative functional genomics of the fission yeasts.</title>
        <authorList>
            <person name="Rhind N."/>
            <person name="Chen Z."/>
            <person name="Yassour M."/>
            <person name="Thompson D.A."/>
            <person name="Haas B.J."/>
            <person name="Habib N."/>
            <person name="Wapinski I."/>
            <person name="Roy S."/>
            <person name="Lin M.F."/>
            <person name="Heiman D.I."/>
            <person name="Young S.K."/>
            <person name="Furuya K."/>
            <person name="Guo Y."/>
            <person name="Pidoux A."/>
            <person name="Chen H.M."/>
            <person name="Robbertse B."/>
            <person name="Goldberg J.M."/>
            <person name="Aoki K."/>
            <person name="Bayne E.H."/>
            <person name="Berlin A.M."/>
            <person name="Desjardins C.A."/>
            <person name="Dobbs E."/>
            <person name="Dukaj L."/>
            <person name="Fan L."/>
            <person name="FitzGerald M.G."/>
            <person name="French C."/>
            <person name="Gujja S."/>
            <person name="Hansen K."/>
            <person name="Keifenheim D."/>
            <person name="Levin J.Z."/>
            <person name="Mosher R.A."/>
            <person name="Mueller C.A."/>
            <person name="Pfiffner J."/>
            <person name="Priest M."/>
            <person name="Russ C."/>
            <person name="Smialowska A."/>
            <person name="Swoboda P."/>
            <person name="Sykes S.M."/>
            <person name="Vaughn M."/>
            <person name="Vengrova S."/>
            <person name="Yoder R."/>
            <person name="Zeng Q."/>
            <person name="Allshire R."/>
            <person name="Baulcombe D."/>
            <person name="Birren B.W."/>
            <person name="Brown W."/>
            <person name="Ekwall K."/>
            <person name="Kellis M."/>
            <person name="Leatherwood J."/>
            <person name="Levin H."/>
            <person name="Margalit H."/>
            <person name="Martienssen R."/>
            <person name="Nieduszynski C.A."/>
            <person name="Spatafora J.W."/>
            <person name="Friedman N."/>
            <person name="Dalgaard J.Z."/>
            <person name="Baumann P."/>
            <person name="Niki H."/>
            <person name="Regev A."/>
            <person name="Nusbaum C."/>
        </authorList>
    </citation>
    <scope>NUCLEOTIDE SEQUENCE [LARGE SCALE GENOMIC DNA]</scope>
    <source>
        <strain evidence="9">yFS286</strain>
    </source>
</reference>
<keyword evidence="4" id="KW-0963">Cytoplasm</keyword>
<feature type="compositionally biased region" description="Polar residues" evidence="5">
    <location>
        <begin position="195"/>
        <end position="204"/>
    </location>
</feature>
<evidence type="ECO:0000256" key="3">
    <source>
        <dbReference type="ARBA" id="ARBA00015797"/>
    </source>
</evidence>
<dbReference type="Pfam" id="PF03853">
    <property type="entry name" value="YjeF_N"/>
    <property type="match status" value="1"/>
</dbReference>
<dbReference type="eggNOG" id="KOG2585">
    <property type="taxonomic scope" value="Eukaryota"/>
</dbReference>
<feature type="compositionally biased region" description="Basic and acidic residues" evidence="5">
    <location>
        <begin position="205"/>
        <end position="215"/>
    </location>
</feature>
<feature type="region of interest" description="Disordered" evidence="5">
    <location>
        <begin position="58"/>
        <end position="94"/>
    </location>
</feature>
<name>S9Q4N4_SCHOY</name>
<feature type="domain" description="YjeF N-terminal" evidence="6">
    <location>
        <begin position="242"/>
        <end position="451"/>
    </location>
</feature>
<dbReference type="InterPro" id="IPR019050">
    <property type="entry name" value="FDF_dom"/>
</dbReference>
<dbReference type="RefSeq" id="XP_013016453.1">
    <property type="nucleotide sequence ID" value="XM_013160999.1"/>
</dbReference>
<dbReference type="HOGENOM" id="CLU_622814_0_0_1"/>
<dbReference type="InterPro" id="IPR025762">
    <property type="entry name" value="DFDF"/>
</dbReference>
<dbReference type="InterPro" id="IPR036652">
    <property type="entry name" value="YjeF_N_dom_sf"/>
</dbReference>
<feature type="compositionally biased region" description="Low complexity" evidence="5">
    <location>
        <begin position="62"/>
        <end position="85"/>
    </location>
</feature>
<dbReference type="Gene3D" id="2.30.30.100">
    <property type="match status" value="1"/>
</dbReference>
<dbReference type="EMBL" id="KE503206">
    <property type="protein sequence ID" value="EPX75027.1"/>
    <property type="molecule type" value="Genomic_DNA"/>
</dbReference>
<proteinExistence type="inferred from homology"/>
<evidence type="ECO:0000313" key="9">
    <source>
        <dbReference type="Proteomes" id="UP000016088"/>
    </source>
</evidence>
<protein>
    <recommendedName>
        <fullName evidence="3">Enhancer of mRNA-decapping protein 3</fullName>
    </recommendedName>
</protein>
<organism evidence="8 9">
    <name type="scientific">Schizosaccharomyces octosporus (strain yFS286)</name>
    <name type="common">Fission yeast</name>
    <name type="synonym">Octosporomyces octosporus</name>
    <dbReference type="NCBI Taxonomy" id="483514"/>
    <lineage>
        <taxon>Eukaryota</taxon>
        <taxon>Fungi</taxon>
        <taxon>Dikarya</taxon>
        <taxon>Ascomycota</taxon>
        <taxon>Taphrinomycotina</taxon>
        <taxon>Schizosaccharomycetes</taxon>
        <taxon>Schizosaccharomycetales</taxon>
        <taxon>Schizosaccharomycetaceae</taxon>
        <taxon>Schizosaccharomyces</taxon>
    </lineage>
</organism>
<comment type="similarity">
    <text evidence="2">Belongs to the EDC3 family.</text>
</comment>
<dbReference type="Gene3D" id="3.40.50.10260">
    <property type="entry name" value="YjeF N-terminal domain"/>
    <property type="match status" value="1"/>
</dbReference>
<dbReference type="VEuPathDB" id="FungiDB:SOCG_02506"/>
<evidence type="ECO:0000256" key="5">
    <source>
        <dbReference type="SAM" id="MobiDB-lite"/>
    </source>
</evidence>
<evidence type="ECO:0000259" key="7">
    <source>
        <dbReference type="PROSITE" id="PS51512"/>
    </source>
</evidence>
<feature type="region of interest" description="Disordered" evidence="5">
    <location>
        <begin position="195"/>
        <end position="215"/>
    </location>
</feature>
<dbReference type="OrthoDB" id="10030313at2759"/>
<dbReference type="AlphaFoldDB" id="S9Q4N4"/>
<dbReference type="PANTHER" id="PTHR13612:SF0">
    <property type="entry name" value="ENHANCER OF MRNA-DECAPPING PROTEIN 3"/>
    <property type="match status" value="1"/>
</dbReference>
<dbReference type="GO" id="GO:0000932">
    <property type="term" value="C:P-body"/>
    <property type="evidence" value="ECO:0007669"/>
    <property type="project" value="UniProtKB-SubCell"/>
</dbReference>
<gene>
    <name evidence="8" type="ORF">SOCG_02506</name>
</gene>
<dbReference type="Pfam" id="PF09532">
    <property type="entry name" value="FDF"/>
    <property type="match status" value="1"/>
</dbReference>
<dbReference type="PROSITE" id="PS51512">
    <property type="entry name" value="DFDF"/>
    <property type="match status" value="1"/>
</dbReference>
<accession>S9Q4N4</accession>
<dbReference type="PROSITE" id="PS51385">
    <property type="entry name" value="YJEF_N"/>
    <property type="match status" value="1"/>
</dbReference>
<evidence type="ECO:0000256" key="2">
    <source>
        <dbReference type="ARBA" id="ARBA00006610"/>
    </source>
</evidence>